<keyword evidence="2" id="KW-0067">ATP-binding</keyword>
<gene>
    <name evidence="5" type="ORF">EBO15_18485</name>
</gene>
<dbReference type="CDD" id="cd06170">
    <property type="entry name" value="LuxR_C_like"/>
    <property type="match status" value="1"/>
</dbReference>
<dbReference type="RefSeq" id="WP_122195645.1">
    <property type="nucleotide sequence ID" value="NZ_JBHSKC010000019.1"/>
</dbReference>
<dbReference type="PROSITE" id="PS50043">
    <property type="entry name" value="HTH_LUXR_2"/>
    <property type="match status" value="1"/>
</dbReference>
<dbReference type="PANTHER" id="PTHR16305">
    <property type="entry name" value="TESTICULAR SOLUBLE ADENYLYL CYCLASE"/>
    <property type="match status" value="1"/>
</dbReference>
<proteinExistence type="predicted"/>
<dbReference type="InterPro" id="IPR036388">
    <property type="entry name" value="WH-like_DNA-bd_sf"/>
</dbReference>
<dbReference type="GO" id="GO:0006355">
    <property type="term" value="P:regulation of DNA-templated transcription"/>
    <property type="evidence" value="ECO:0007669"/>
    <property type="project" value="InterPro"/>
</dbReference>
<dbReference type="Pfam" id="PF13191">
    <property type="entry name" value="AAA_16"/>
    <property type="match status" value="1"/>
</dbReference>
<dbReference type="SUPFAM" id="SSF52540">
    <property type="entry name" value="P-loop containing nucleoside triphosphate hydrolases"/>
    <property type="match status" value="1"/>
</dbReference>
<dbReference type="GO" id="GO:0005737">
    <property type="term" value="C:cytoplasm"/>
    <property type="evidence" value="ECO:0007669"/>
    <property type="project" value="TreeGrafter"/>
</dbReference>
<dbReference type="SUPFAM" id="SSF48452">
    <property type="entry name" value="TPR-like"/>
    <property type="match status" value="1"/>
</dbReference>
<dbReference type="InterPro" id="IPR016032">
    <property type="entry name" value="Sig_transdc_resp-reg_C-effctor"/>
</dbReference>
<dbReference type="InterPro" id="IPR027417">
    <property type="entry name" value="P-loop_NTPase"/>
</dbReference>
<feature type="domain" description="HTH luxR-type" evidence="4">
    <location>
        <begin position="874"/>
        <end position="935"/>
    </location>
</feature>
<dbReference type="InterPro" id="IPR011990">
    <property type="entry name" value="TPR-like_helical_dom_sf"/>
</dbReference>
<sequence length="935" mass="100833">MTLIEREQEMALLAGLLDDCARGRGSAVLISGAVGSGRTELLHAFTESAVGSGAHFLRATAAPEQSAVPFGIVDQLFATAVSVPGHGDRIAGLLESPDFLAALDDVAEDPTGYAAARIQRRLGRELAEITRDAPLIIGVDDVQHSDALSFEWLRRLMWEPRVPRVMLVLTERFPPSGDRPIPPVELLRESRYHRVRIGPLSEGGVTKMIGRYLDERSVRRVASEVHQVSGGNPLLVRTILADSGVRLTWRPERESLESVTAGPMFRLAVLRCLDRSGAAIRTAARVLATLGPSTTPELLDRMLETVPAGSAGRALEALTSAGLVEGHEFRHPEAHAAVLSNLAAEERASLHRRAARLLDESGADAGTVVRHLPVEFAGRDSWTVSMFEAAAAQAFREGRRDAALAHMDAALDLCGDARREVELTLTMIRMSGPARITVLRRHIDRLTEAVADGTLGGRRAAEIVKAALWFGRLDAAVAAATTLLASDDADELLHCRAWLSVAFPTFAERFAELRGGDGGGDGHADPGGSRPRAARALEEAVRGGDPAAVMGATERLRDQRIDQSTFEPITQALLALTYSGRLAEAARWCDELFEQVTAAEQPAWYCYLVGARARISLRQGDLPRARQLALSALTTSVPGALGVGVGGQIAVVVMASSLMGRPEEAAEWLGRELDDLVFQTPFGLEYLHARGHHYLLTGRPNAAVEDFLRCGELLARWGMDTPRVLPWRTSAAEACLAAGAEKRARELVEEQRARLAPGPGLARGAVLRLSAAMSKPGVRLGELREAVDVLESAGERIELVKAMAGLGETYYKLGDPSRSRVILQRAWELANACGAGALSARFDHAVYQRPHESVGTAKERRRGVMAGGAGGAGAGDRTGELSEAERRVARLASQGYTNRQIGERLYISVSTVEQHLTRVYRKLAVRHRTEIPSTV</sequence>
<name>A0A3M2M1R3_9ACTN</name>
<feature type="region of interest" description="Disordered" evidence="3">
    <location>
        <begin position="853"/>
        <end position="881"/>
    </location>
</feature>
<dbReference type="SUPFAM" id="SSF46894">
    <property type="entry name" value="C-terminal effector domain of the bipartite response regulators"/>
    <property type="match status" value="1"/>
</dbReference>
<protein>
    <submittedName>
        <fullName evidence="5">LuxR family transcriptional regulator</fullName>
    </submittedName>
</protein>
<dbReference type="InterPro" id="IPR000792">
    <property type="entry name" value="Tscrpt_reg_LuxR_C"/>
</dbReference>
<accession>A0A3M2M1R3</accession>
<evidence type="ECO:0000259" key="4">
    <source>
        <dbReference type="PROSITE" id="PS50043"/>
    </source>
</evidence>
<dbReference type="GO" id="GO:0005524">
    <property type="term" value="F:ATP binding"/>
    <property type="evidence" value="ECO:0007669"/>
    <property type="project" value="UniProtKB-KW"/>
</dbReference>
<comment type="caution">
    <text evidence="5">The sequence shown here is derived from an EMBL/GenBank/DDBJ whole genome shotgun (WGS) entry which is preliminary data.</text>
</comment>
<dbReference type="Gene3D" id="1.10.10.10">
    <property type="entry name" value="Winged helix-like DNA-binding domain superfamily/Winged helix DNA-binding domain"/>
    <property type="match status" value="1"/>
</dbReference>
<evidence type="ECO:0000256" key="3">
    <source>
        <dbReference type="SAM" id="MobiDB-lite"/>
    </source>
</evidence>
<keyword evidence="1" id="KW-0547">Nucleotide-binding</keyword>
<dbReference type="Pfam" id="PF00196">
    <property type="entry name" value="GerE"/>
    <property type="match status" value="1"/>
</dbReference>
<dbReference type="GO" id="GO:0003677">
    <property type="term" value="F:DNA binding"/>
    <property type="evidence" value="ECO:0007669"/>
    <property type="project" value="InterPro"/>
</dbReference>
<dbReference type="Proteomes" id="UP000282674">
    <property type="component" value="Unassembled WGS sequence"/>
</dbReference>
<dbReference type="GO" id="GO:0004016">
    <property type="term" value="F:adenylate cyclase activity"/>
    <property type="evidence" value="ECO:0007669"/>
    <property type="project" value="TreeGrafter"/>
</dbReference>
<dbReference type="PRINTS" id="PR00038">
    <property type="entry name" value="HTHLUXR"/>
</dbReference>
<evidence type="ECO:0000256" key="2">
    <source>
        <dbReference type="ARBA" id="ARBA00022840"/>
    </source>
</evidence>
<organism evidence="5 6">
    <name type="scientific">Actinomadura harenae</name>
    <dbReference type="NCBI Taxonomy" id="2483351"/>
    <lineage>
        <taxon>Bacteria</taxon>
        <taxon>Bacillati</taxon>
        <taxon>Actinomycetota</taxon>
        <taxon>Actinomycetes</taxon>
        <taxon>Streptosporangiales</taxon>
        <taxon>Thermomonosporaceae</taxon>
        <taxon>Actinomadura</taxon>
    </lineage>
</organism>
<dbReference type="OrthoDB" id="3178131at2"/>
<evidence type="ECO:0000313" key="6">
    <source>
        <dbReference type="Proteomes" id="UP000282674"/>
    </source>
</evidence>
<dbReference type="AlphaFoldDB" id="A0A3M2M1R3"/>
<evidence type="ECO:0000256" key="1">
    <source>
        <dbReference type="ARBA" id="ARBA00022741"/>
    </source>
</evidence>
<dbReference type="SMART" id="SM00421">
    <property type="entry name" value="HTH_LUXR"/>
    <property type="match status" value="1"/>
</dbReference>
<evidence type="ECO:0000313" key="5">
    <source>
        <dbReference type="EMBL" id="RMI42823.1"/>
    </source>
</evidence>
<dbReference type="EMBL" id="RFFG01000030">
    <property type="protein sequence ID" value="RMI42823.1"/>
    <property type="molecule type" value="Genomic_DNA"/>
</dbReference>
<feature type="compositionally biased region" description="Gly residues" evidence="3">
    <location>
        <begin position="865"/>
        <end position="876"/>
    </location>
</feature>
<dbReference type="PANTHER" id="PTHR16305:SF35">
    <property type="entry name" value="TRANSCRIPTIONAL ACTIVATOR DOMAIN"/>
    <property type="match status" value="1"/>
</dbReference>
<reference evidence="5 6" key="1">
    <citation type="submission" date="2018-10" db="EMBL/GenBank/DDBJ databases">
        <title>Isolation from soil.</title>
        <authorList>
            <person name="Hu J."/>
        </authorList>
    </citation>
    <scope>NUCLEOTIDE SEQUENCE [LARGE SCALE GENOMIC DNA]</scope>
    <source>
        <strain evidence="5 6">NEAU-Ht49</strain>
    </source>
</reference>
<dbReference type="Gene3D" id="1.25.40.10">
    <property type="entry name" value="Tetratricopeptide repeat domain"/>
    <property type="match status" value="1"/>
</dbReference>
<dbReference type="InterPro" id="IPR041664">
    <property type="entry name" value="AAA_16"/>
</dbReference>
<dbReference type="PROSITE" id="PS00622">
    <property type="entry name" value="HTH_LUXR_1"/>
    <property type="match status" value="1"/>
</dbReference>
<keyword evidence="6" id="KW-1185">Reference proteome</keyword>